<dbReference type="PANTHER" id="PTHR45672:SF2">
    <property type="entry name" value="PROTEIN DISULFIDE-ISOMERASE A5"/>
    <property type="match status" value="1"/>
</dbReference>
<dbReference type="InterPro" id="IPR013766">
    <property type="entry name" value="Thioredoxin_domain"/>
</dbReference>
<sequence>MQRTWKTLAMFGMGGGQGWGSDFRKLLKREERSVLMMFYAPWCGVCKRMQPIFQQAATEMKGKYDFRKLLKREERSVLMMFYAPWCGVCKRMQPIFQQAATEMKGKYGAQKVLAGMNVHPAEFDGLKQEYDVQGYPTFCYFEKGKFLHHYENYGATAQDIIEWMKNPQAPQPKTPEVPWSESDSAVFHLTDDTFDRFLEEHPSALVMFYAPWCGHCKKMKPEYDEAAEILIKDRNSPGVLAAVDTTIHKSVGERFKISGFPTVKYFEKGEDRYTLPHLRSKDKIIEWLHNPQAPPPPEQSWEDKPSSVSHLGAEDFREALKKKKHALVMFYAPWRLCSVGVKSGRRGESAVSASLSAVWQRLLGPIDGQGPSEPGFEIPPSVSPLTGRQAGGRGGAHGGRCWARGNGGRR</sequence>
<dbReference type="GO" id="GO:0003756">
    <property type="term" value="F:protein disulfide isomerase activity"/>
    <property type="evidence" value="ECO:0007669"/>
    <property type="project" value="InterPro"/>
</dbReference>
<organism evidence="4 5">
    <name type="scientific">Synaphobranchus kaupii</name>
    <name type="common">Kaup's arrowtooth eel</name>
    <dbReference type="NCBI Taxonomy" id="118154"/>
    <lineage>
        <taxon>Eukaryota</taxon>
        <taxon>Metazoa</taxon>
        <taxon>Chordata</taxon>
        <taxon>Craniata</taxon>
        <taxon>Vertebrata</taxon>
        <taxon>Euteleostomi</taxon>
        <taxon>Actinopterygii</taxon>
        <taxon>Neopterygii</taxon>
        <taxon>Teleostei</taxon>
        <taxon>Anguilliformes</taxon>
        <taxon>Synaphobranchidae</taxon>
        <taxon>Synaphobranchus</taxon>
    </lineage>
</organism>
<evidence type="ECO:0000313" key="4">
    <source>
        <dbReference type="EMBL" id="KAJ8352825.1"/>
    </source>
</evidence>
<dbReference type="FunFam" id="3.40.30.10:FF:000029">
    <property type="entry name" value="protein disulfide-isomerase A5 isoform X2"/>
    <property type="match status" value="1"/>
</dbReference>
<evidence type="ECO:0000256" key="2">
    <source>
        <dbReference type="SAM" id="MobiDB-lite"/>
    </source>
</evidence>
<feature type="region of interest" description="Disordered" evidence="2">
    <location>
        <begin position="366"/>
        <end position="410"/>
    </location>
</feature>
<comment type="similarity">
    <text evidence="1">Belongs to the protein disulfide isomerase family.</text>
</comment>
<reference evidence="4" key="1">
    <citation type="journal article" date="2023" name="Science">
        <title>Genome structures resolve the early diversification of teleost fishes.</title>
        <authorList>
            <person name="Parey E."/>
            <person name="Louis A."/>
            <person name="Montfort J."/>
            <person name="Bouchez O."/>
            <person name="Roques C."/>
            <person name="Iampietro C."/>
            <person name="Lluch J."/>
            <person name="Castinel A."/>
            <person name="Donnadieu C."/>
            <person name="Desvignes T."/>
            <person name="Floi Bucao C."/>
            <person name="Jouanno E."/>
            <person name="Wen M."/>
            <person name="Mejri S."/>
            <person name="Dirks R."/>
            <person name="Jansen H."/>
            <person name="Henkel C."/>
            <person name="Chen W.J."/>
            <person name="Zahm M."/>
            <person name="Cabau C."/>
            <person name="Klopp C."/>
            <person name="Thompson A.W."/>
            <person name="Robinson-Rechavi M."/>
            <person name="Braasch I."/>
            <person name="Lecointre G."/>
            <person name="Bobe J."/>
            <person name="Postlethwait J.H."/>
            <person name="Berthelot C."/>
            <person name="Roest Crollius H."/>
            <person name="Guiguen Y."/>
        </authorList>
    </citation>
    <scope>NUCLEOTIDE SEQUENCE</scope>
    <source>
        <strain evidence="4">WJC10195</strain>
    </source>
</reference>
<name>A0A9Q1ITJ2_SYNKA</name>
<dbReference type="OrthoDB" id="74910at2759"/>
<dbReference type="PROSITE" id="PS51352">
    <property type="entry name" value="THIOREDOXIN_2"/>
    <property type="match status" value="2"/>
</dbReference>
<evidence type="ECO:0000313" key="5">
    <source>
        <dbReference type="Proteomes" id="UP001152622"/>
    </source>
</evidence>
<evidence type="ECO:0000259" key="3">
    <source>
        <dbReference type="PROSITE" id="PS51352"/>
    </source>
</evidence>
<accession>A0A9Q1ITJ2</accession>
<feature type="region of interest" description="Disordered" evidence="2">
    <location>
        <begin position="289"/>
        <end position="308"/>
    </location>
</feature>
<dbReference type="GO" id="GO:0005783">
    <property type="term" value="C:endoplasmic reticulum"/>
    <property type="evidence" value="ECO:0007669"/>
    <property type="project" value="TreeGrafter"/>
</dbReference>
<dbReference type="GO" id="GO:0006457">
    <property type="term" value="P:protein folding"/>
    <property type="evidence" value="ECO:0007669"/>
    <property type="project" value="TreeGrafter"/>
</dbReference>
<dbReference type="Proteomes" id="UP001152622">
    <property type="component" value="Chromosome 8"/>
</dbReference>
<gene>
    <name evidence="4" type="ORF">SKAU_G00243010</name>
</gene>
<dbReference type="EMBL" id="JAINUF010000008">
    <property type="protein sequence ID" value="KAJ8352825.1"/>
    <property type="molecule type" value="Genomic_DNA"/>
</dbReference>
<dbReference type="InterPro" id="IPR017937">
    <property type="entry name" value="Thioredoxin_CS"/>
</dbReference>
<protein>
    <recommendedName>
        <fullName evidence="3">Thioredoxin domain-containing protein</fullName>
    </recommendedName>
</protein>
<feature type="compositionally biased region" description="Gly residues" evidence="2">
    <location>
        <begin position="389"/>
        <end position="398"/>
    </location>
</feature>
<dbReference type="AlphaFoldDB" id="A0A9Q1ITJ2"/>
<dbReference type="InterPro" id="IPR046374">
    <property type="entry name" value="PDI_a_PDIR"/>
</dbReference>
<dbReference type="InterPro" id="IPR036249">
    <property type="entry name" value="Thioredoxin-like_sf"/>
</dbReference>
<dbReference type="PROSITE" id="PS00194">
    <property type="entry name" value="THIOREDOXIN_1"/>
    <property type="match status" value="1"/>
</dbReference>
<keyword evidence="5" id="KW-1185">Reference proteome</keyword>
<feature type="domain" description="Thioredoxin" evidence="3">
    <location>
        <begin position="46"/>
        <end position="164"/>
    </location>
</feature>
<dbReference type="CDD" id="cd02997">
    <property type="entry name" value="PDI_a_PDIR"/>
    <property type="match status" value="2"/>
</dbReference>
<evidence type="ECO:0000256" key="1">
    <source>
        <dbReference type="ARBA" id="ARBA00006347"/>
    </source>
</evidence>
<comment type="caution">
    <text evidence="4">The sequence shown here is derived from an EMBL/GenBank/DDBJ whole genome shotgun (WGS) entry which is preliminary data.</text>
</comment>
<proteinExistence type="inferred from homology"/>
<dbReference type="SUPFAM" id="SSF52833">
    <property type="entry name" value="Thioredoxin-like"/>
    <property type="match status" value="3"/>
</dbReference>
<dbReference type="PRINTS" id="PR00421">
    <property type="entry name" value="THIOREDOXIN"/>
</dbReference>
<dbReference type="Gene3D" id="3.40.30.10">
    <property type="entry name" value="Glutaredoxin"/>
    <property type="match status" value="3"/>
</dbReference>
<dbReference type="InterPro" id="IPR051063">
    <property type="entry name" value="PDI"/>
</dbReference>
<dbReference type="PANTHER" id="PTHR45672">
    <property type="entry name" value="PROTEIN DISULFIDE-ISOMERASE C17H9.14C-RELATED"/>
    <property type="match status" value="1"/>
</dbReference>
<feature type="domain" description="Thioredoxin" evidence="3">
    <location>
        <begin position="165"/>
        <end position="293"/>
    </location>
</feature>
<dbReference type="Pfam" id="PF00085">
    <property type="entry name" value="Thioredoxin"/>
    <property type="match status" value="2"/>
</dbReference>
<dbReference type="CDD" id="cd02947">
    <property type="entry name" value="TRX_family"/>
    <property type="match status" value="1"/>
</dbReference>